<dbReference type="InterPro" id="IPR000242">
    <property type="entry name" value="PTP_cat"/>
</dbReference>
<dbReference type="Pfam" id="PF00102">
    <property type="entry name" value="Y_phosphatase"/>
    <property type="match status" value="2"/>
</dbReference>
<dbReference type="PROSITE" id="PS50055">
    <property type="entry name" value="TYR_PHOSPHATASE_PTP"/>
    <property type="match status" value="1"/>
</dbReference>
<feature type="compositionally biased region" description="Polar residues" evidence="1">
    <location>
        <begin position="656"/>
        <end position="669"/>
    </location>
</feature>
<feature type="region of interest" description="Disordered" evidence="1">
    <location>
        <begin position="706"/>
        <end position="829"/>
    </location>
</feature>
<dbReference type="Gene3D" id="3.90.190.10">
    <property type="entry name" value="Protein tyrosine phosphatase superfamily"/>
    <property type="match status" value="1"/>
</dbReference>
<reference evidence="5" key="1">
    <citation type="submission" date="2021-05" db="EMBL/GenBank/DDBJ databases">
        <authorList>
            <person name="Alioto T."/>
            <person name="Alioto T."/>
            <person name="Gomez Garrido J."/>
        </authorList>
    </citation>
    <scope>NUCLEOTIDE SEQUENCE</scope>
</reference>
<dbReference type="PRINTS" id="PR00700">
    <property type="entry name" value="PRTYPHPHTASE"/>
</dbReference>
<sequence>MHWRNAKSKMAPTIAVTALVAVTLAALLCQHAVQGGIIVKRQALSAEEELTTVAPPATTVATIEEREETSTEAAPTTRTISFERDVEGLTKEIEFGYDSENREASGEQASVAELTRVDPTAVTTEVPIEEEEEVATTVPPVIASAELVDNSVTARSKANDISAELEATTTVATTDDVPTTVVPAASGEEVVEAQSDVGSGVVEFQTEGRHAVIDVEQFKSVEEASLPRFELERYTSASNFSQGGISLEDSRAERDQFFATTPSSLLPEPTTTTTESLEPSDSVTQLVFTENNEVLVPEGTNHTIERNSTVRVEQREVESTDYEVVSNEVRNQTLVKGGKKGKFLDQFGATEDNDINGAVWALAGMRMVDRASSKVGEATEGSVEVVRDENENVVANNTLKQLMDWAAIMQAADFANTSFVRPTSGEVVDLKSELKDRRKYGNRTPGELDAASEENRITSVVTEVVPEASVEVTTVVAPKVEVSSTTEAVGDDDLEDFKFEDRSKVMTTKRPELTNFIQETTTVFNVRTEEAMTTMRPTRNYEVSENVDETEKFALPGRTTTTGRSEISTTFEDIPVTTYSPASPVAKRTDATTESLIPTTFESMRAVITRRPAVTTTQEPRSAEETTLLMTTMITTTTTTVAPTTTNGANEPVVNDQDNGSSEIDVNSVNQTNNEIVMITTTTTESADSIIPQQSTVLPTVVEFRPSQETTDTSSPSEQSEEQPTVPNQPVQVDDKSVYDTVSETTLSPVPEPEPSAAPEPEPTASEPAVTSTRRSIERQMTTEVLSEEESVTEEDYVELNASTVANANSSKSPLDQNATEPTAEQEEEGSGVVVAVVTSLVVVIVVLLLIAAYLIFRKRQAQVSYGQRCRPVGLDAYSLDNVSVYNSVRRGKGNTMRMSKRSYGNSAFEDPGLKTNPLTVAELANIIQNKTAIYDEFKEIPNVTARADEVPEGCEDKNRYANVVPLPETRVHLKRINDDEKTEYINANFVKGPKDSSNYYIACQAPMENTINDFWRMIWEQNSKVIIMATDLSENGVEKCAEYLPPSVVLDNNRTFGDFQLTLKNRENKEKYTISTVHLRNTQTNTWREIMHFWYQWPDTGVPIDESSIIAMLLEARSYSRLAPAEMAETTTPAATTNTNTNATSNGGRDTLGMGMAMGMNGITSIAEEDSTSQLDSSLVSSLNVDSSNNNVVGGKTASEPPSSIMTNGTNTMDKHKSLQRTQGPITMHCSPGTGRTGTIIACDVALRAVEIPPRNVDVPHIVYYVRRGRASAVRTREQYELIYRVANVYATKLTGPTIET</sequence>
<dbReference type="InterPro" id="IPR000387">
    <property type="entry name" value="Tyr_Pase_dom"/>
</dbReference>
<dbReference type="PROSITE" id="PS50056">
    <property type="entry name" value="TYR_PHOSPHATASE_2"/>
    <property type="match status" value="1"/>
</dbReference>
<dbReference type="InterPro" id="IPR003595">
    <property type="entry name" value="Tyr_Pase_cat"/>
</dbReference>
<feature type="domain" description="Tyrosine-protein phosphatase" evidence="3">
    <location>
        <begin position="957"/>
        <end position="1291"/>
    </location>
</feature>
<evidence type="ECO:0000256" key="2">
    <source>
        <dbReference type="SAM" id="Phobius"/>
    </source>
</evidence>
<evidence type="ECO:0000313" key="5">
    <source>
        <dbReference type="EMBL" id="CAG6529406.1"/>
    </source>
</evidence>
<feature type="domain" description="Tyrosine specific protein phosphatases" evidence="4">
    <location>
        <begin position="1211"/>
        <end position="1282"/>
    </location>
</feature>
<evidence type="ECO:0000256" key="1">
    <source>
        <dbReference type="SAM" id="MobiDB-lite"/>
    </source>
</evidence>
<dbReference type="InterPro" id="IPR029021">
    <property type="entry name" value="Prot-tyrosine_phosphatase-like"/>
</dbReference>
<feature type="compositionally biased region" description="Low complexity" evidence="1">
    <location>
        <begin position="1131"/>
        <end position="1145"/>
    </location>
</feature>
<feature type="compositionally biased region" description="Polar residues" evidence="1">
    <location>
        <begin position="801"/>
        <end position="823"/>
    </location>
</feature>
<keyword evidence="2" id="KW-1133">Transmembrane helix</keyword>
<dbReference type="PANTHER" id="PTHR19134:SF544">
    <property type="entry name" value="IP14232P"/>
    <property type="match status" value="1"/>
</dbReference>
<dbReference type="GO" id="GO:0048666">
    <property type="term" value="P:neuron development"/>
    <property type="evidence" value="ECO:0007669"/>
    <property type="project" value="UniProtKB-ARBA"/>
</dbReference>
<protein>
    <submittedName>
        <fullName evidence="5">Tyrosine-protein phosphatase non-receptor type 9</fullName>
    </submittedName>
</protein>
<evidence type="ECO:0000259" key="4">
    <source>
        <dbReference type="PROSITE" id="PS50056"/>
    </source>
</evidence>
<dbReference type="SMART" id="SM00404">
    <property type="entry name" value="PTPc_motif"/>
    <property type="match status" value="1"/>
</dbReference>
<feature type="compositionally biased region" description="Low complexity" evidence="1">
    <location>
        <begin position="260"/>
        <end position="280"/>
    </location>
</feature>
<keyword evidence="2" id="KW-0812">Transmembrane</keyword>
<organism evidence="5">
    <name type="scientific">Culex pipiens</name>
    <name type="common">House mosquito</name>
    <dbReference type="NCBI Taxonomy" id="7175"/>
    <lineage>
        <taxon>Eukaryota</taxon>
        <taxon>Metazoa</taxon>
        <taxon>Ecdysozoa</taxon>
        <taxon>Arthropoda</taxon>
        <taxon>Hexapoda</taxon>
        <taxon>Insecta</taxon>
        <taxon>Pterygota</taxon>
        <taxon>Neoptera</taxon>
        <taxon>Endopterygota</taxon>
        <taxon>Diptera</taxon>
        <taxon>Nematocera</taxon>
        <taxon>Culicoidea</taxon>
        <taxon>Culicidae</taxon>
        <taxon>Culicinae</taxon>
        <taxon>Culicini</taxon>
        <taxon>Culex</taxon>
        <taxon>Culex</taxon>
    </lineage>
</organism>
<feature type="region of interest" description="Disordered" evidence="1">
    <location>
        <begin position="641"/>
        <end position="669"/>
    </location>
</feature>
<dbReference type="SMART" id="SM00194">
    <property type="entry name" value="PTPc"/>
    <property type="match status" value="1"/>
</dbReference>
<dbReference type="GO" id="GO:0004725">
    <property type="term" value="F:protein tyrosine phosphatase activity"/>
    <property type="evidence" value="ECO:0007669"/>
    <property type="project" value="InterPro"/>
</dbReference>
<dbReference type="GO" id="GO:0009653">
    <property type="term" value="P:anatomical structure morphogenesis"/>
    <property type="evidence" value="ECO:0007669"/>
    <property type="project" value="UniProtKB-ARBA"/>
</dbReference>
<dbReference type="InterPro" id="IPR050348">
    <property type="entry name" value="Protein-Tyr_Phosphatase"/>
</dbReference>
<accession>A0A8D8H7F1</accession>
<feature type="transmembrane region" description="Helical" evidence="2">
    <location>
        <begin position="833"/>
        <end position="857"/>
    </location>
</feature>
<keyword evidence="5" id="KW-0675">Receptor</keyword>
<feature type="region of interest" description="Disordered" evidence="1">
    <location>
        <begin position="259"/>
        <end position="280"/>
    </location>
</feature>
<dbReference type="EMBL" id="HBUE01306305">
    <property type="protein sequence ID" value="CAG6581192.1"/>
    <property type="molecule type" value="Transcribed_RNA"/>
</dbReference>
<dbReference type="PANTHER" id="PTHR19134">
    <property type="entry name" value="RECEPTOR-TYPE TYROSINE-PROTEIN PHOSPHATASE"/>
    <property type="match status" value="1"/>
</dbReference>
<dbReference type="InterPro" id="IPR016130">
    <property type="entry name" value="Tyr_Pase_AS"/>
</dbReference>
<proteinExistence type="predicted"/>
<feature type="compositionally biased region" description="Acidic residues" evidence="1">
    <location>
        <begin position="786"/>
        <end position="798"/>
    </location>
</feature>
<feature type="compositionally biased region" description="Pro residues" evidence="1">
    <location>
        <begin position="750"/>
        <end position="762"/>
    </location>
</feature>
<evidence type="ECO:0000259" key="3">
    <source>
        <dbReference type="PROSITE" id="PS50055"/>
    </source>
</evidence>
<dbReference type="CDD" id="cd00047">
    <property type="entry name" value="PTPc"/>
    <property type="match status" value="1"/>
</dbReference>
<feature type="compositionally biased region" description="Polar residues" evidence="1">
    <location>
        <begin position="1201"/>
        <end position="1211"/>
    </location>
</feature>
<keyword evidence="2" id="KW-0472">Membrane</keyword>
<name>A0A8D8H7F1_CULPI</name>
<feature type="region of interest" description="Disordered" evidence="1">
    <location>
        <begin position="1191"/>
        <end position="1211"/>
    </location>
</feature>
<dbReference type="PROSITE" id="PS00383">
    <property type="entry name" value="TYR_PHOSPHATASE_1"/>
    <property type="match status" value="1"/>
</dbReference>
<feature type="region of interest" description="Disordered" evidence="1">
    <location>
        <begin position="1131"/>
        <end position="1150"/>
    </location>
</feature>
<dbReference type="SUPFAM" id="SSF52799">
    <property type="entry name" value="(Phosphotyrosine protein) phosphatases II"/>
    <property type="match status" value="1"/>
</dbReference>
<dbReference type="EMBL" id="HBUE01200148">
    <property type="protein sequence ID" value="CAG6529406.1"/>
    <property type="molecule type" value="Transcribed_RNA"/>
</dbReference>
<feature type="compositionally biased region" description="Low complexity" evidence="1">
    <location>
        <begin position="707"/>
        <end position="725"/>
    </location>
</feature>